<keyword evidence="4" id="KW-1185">Reference proteome</keyword>
<evidence type="ECO:0000313" key="3">
    <source>
        <dbReference type="EMBL" id="CAG8741408.1"/>
    </source>
</evidence>
<dbReference type="AlphaFoldDB" id="A0A9N9IKR8"/>
<name>A0A9N9IKR8_9GLOM</name>
<proteinExistence type="predicted"/>
<evidence type="ECO:0000256" key="2">
    <source>
        <dbReference type="SAM" id="MobiDB-lite"/>
    </source>
</evidence>
<reference evidence="3" key="1">
    <citation type="submission" date="2021-06" db="EMBL/GenBank/DDBJ databases">
        <authorList>
            <person name="Kallberg Y."/>
            <person name="Tangrot J."/>
            <person name="Rosling A."/>
        </authorList>
    </citation>
    <scope>NUCLEOTIDE SEQUENCE</scope>
    <source>
        <strain evidence="3">UK204</strain>
    </source>
</reference>
<feature type="coiled-coil region" evidence="1">
    <location>
        <begin position="174"/>
        <end position="204"/>
    </location>
</feature>
<feature type="non-terminal residue" evidence="3">
    <location>
        <position position="284"/>
    </location>
</feature>
<evidence type="ECO:0000256" key="1">
    <source>
        <dbReference type="SAM" id="Coils"/>
    </source>
</evidence>
<gene>
    <name evidence="3" type="ORF">FCALED_LOCUS15641</name>
</gene>
<dbReference type="EMBL" id="CAJVPQ010015043">
    <property type="protein sequence ID" value="CAG8741408.1"/>
    <property type="molecule type" value="Genomic_DNA"/>
</dbReference>
<comment type="caution">
    <text evidence="3">The sequence shown here is derived from an EMBL/GenBank/DDBJ whole genome shotgun (WGS) entry which is preliminary data.</text>
</comment>
<feature type="compositionally biased region" description="Basic and acidic residues" evidence="2">
    <location>
        <begin position="205"/>
        <end position="216"/>
    </location>
</feature>
<dbReference type="Proteomes" id="UP000789570">
    <property type="component" value="Unassembled WGS sequence"/>
</dbReference>
<organism evidence="3 4">
    <name type="scientific">Funneliformis caledonium</name>
    <dbReference type="NCBI Taxonomy" id="1117310"/>
    <lineage>
        <taxon>Eukaryota</taxon>
        <taxon>Fungi</taxon>
        <taxon>Fungi incertae sedis</taxon>
        <taxon>Mucoromycota</taxon>
        <taxon>Glomeromycotina</taxon>
        <taxon>Glomeromycetes</taxon>
        <taxon>Glomerales</taxon>
        <taxon>Glomeraceae</taxon>
        <taxon>Funneliformis</taxon>
    </lineage>
</organism>
<keyword evidence="1" id="KW-0175">Coiled coil</keyword>
<feature type="region of interest" description="Disordered" evidence="2">
    <location>
        <begin position="205"/>
        <end position="236"/>
    </location>
</feature>
<accession>A0A9N9IKR8</accession>
<sequence length="284" mass="31871">NAPAGLRTSPVAANRADRAILTLTRARALNRDGNNHDVSTSLTTEEKFLFNGNGAINCVDFVEDAQKILTDMRAASLGSLKRTELYRLKSRQNANSVAYQQILNMDSSKISGVNGKSLPQVIAEQERLEKAEDYKDQNQNQNQGLTSQIVKYKGLTELTKTGDEKKDKESISKLEDAITDYKNFLEAKEKLEKLKTTLKIVKGEKLPEEKKPENGKDTGGQTGGQDEETKKHKYNEKNLIKKLINKDKELVEKYPEIEKKESLEAMLQALASNTKNLNLSNLNW</sequence>
<protein>
    <submittedName>
        <fullName evidence="3">9258_t:CDS:1</fullName>
    </submittedName>
</protein>
<evidence type="ECO:0000313" key="4">
    <source>
        <dbReference type="Proteomes" id="UP000789570"/>
    </source>
</evidence>
<feature type="compositionally biased region" description="Basic and acidic residues" evidence="2">
    <location>
        <begin position="227"/>
        <end position="236"/>
    </location>
</feature>